<dbReference type="InParanoid" id="A0A1X7U023"/>
<feature type="transmembrane region" description="Helical" evidence="1">
    <location>
        <begin position="7"/>
        <end position="26"/>
    </location>
</feature>
<reference evidence="2" key="1">
    <citation type="submission" date="2017-05" db="UniProtKB">
        <authorList>
            <consortium name="EnsemblMetazoa"/>
        </authorList>
    </citation>
    <scope>IDENTIFICATION</scope>
</reference>
<keyword evidence="1" id="KW-1133">Transmembrane helix</keyword>
<keyword evidence="1" id="KW-0472">Membrane</keyword>
<keyword evidence="1" id="KW-0812">Transmembrane</keyword>
<dbReference type="EnsemblMetazoa" id="Aqu2.1.20733_001">
    <property type="protein sequence ID" value="Aqu2.1.20733_001"/>
    <property type="gene ID" value="Aqu2.1.20733"/>
</dbReference>
<evidence type="ECO:0000256" key="1">
    <source>
        <dbReference type="SAM" id="Phobius"/>
    </source>
</evidence>
<name>A0A1X7U023_AMPQE</name>
<proteinExistence type="predicted"/>
<dbReference type="AlphaFoldDB" id="A0A1X7U023"/>
<accession>A0A1X7U023</accession>
<organism evidence="2">
    <name type="scientific">Amphimedon queenslandica</name>
    <name type="common">Sponge</name>
    <dbReference type="NCBI Taxonomy" id="400682"/>
    <lineage>
        <taxon>Eukaryota</taxon>
        <taxon>Metazoa</taxon>
        <taxon>Porifera</taxon>
        <taxon>Demospongiae</taxon>
        <taxon>Heteroscleromorpha</taxon>
        <taxon>Haplosclerida</taxon>
        <taxon>Niphatidae</taxon>
        <taxon>Amphimedon</taxon>
    </lineage>
</organism>
<evidence type="ECO:0000313" key="2">
    <source>
        <dbReference type="EnsemblMetazoa" id="Aqu2.1.20733_001"/>
    </source>
</evidence>
<sequence>SSGRSKLFFYQAMLGINLLQYFSGGFQLKEGIDFTCYCFIKCFILFYLKKQTIN</sequence>
<feature type="transmembrane region" description="Helical" evidence="1">
    <location>
        <begin position="32"/>
        <end position="48"/>
    </location>
</feature>
<protein>
    <submittedName>
        <fullName evidence="2">Uncharacterized protein</fullName>
    </submittedName>
</protein>